<evidence type="ECO:0000313" key="2">
    <source>
        <dbReference type="EMBL" id="KRR21678.1"/>
    </source>
</evidence>
<accession>A0A0R3MQ24</accession>
<dbReference type="Gene3D" id="1.10.287.1080">
    <property type="entry name" value="MazG-like"/>
    <property type="match status" value="1"/>
</dbReference>
<dbReference type="SUPFAM" id="SSF101386">
    <property type="entry name" value="all-alpha NTP pyrophosphatases"/>
    <property type="match status" value="1"/>
</dbReference>
<keyword evidence="1" id="KW-0812">Transmembrane</keyword>
<dbReference type="Proteomes" id="UP000052023">
    <property type="component" value="Unassembled WGS sequence"/>
</dbReference>
<proteinExistence type="predicted"/>
<keyword evidence="3" id="KW-1185">Reference proteome</keyword>
<reference evidence="2 3" key="1">
    <citation type="submission" date="2014-03" db="EMBL/GenBank/DDBJ databases">
        <title>Bradyrhizobium valentinum sp. nov., isolated from effective nodules of Lupinus mariae-josephae, a lupine endemic of basic-lime soils in Eastern Spain.</title>
        <authorList>
            <person name="Duran D."/>
            <person name="Rey L."/>
            <person name="Navarro A."/>
            <person name="Busquets A."/>
            <person name="Imperial J."/>
            <person name="Ruiz-Argueso T."/>
        </authorList>
    </citation>
    <scope>NUCLEOTIDE SEQUENCE [LARGE SCALE GENOMIC DNA]</scope>
    <source>
        <strain evidence="2 3">Ro19</strain>
    </source>
</reference>
<evidence type="ECO:0000313" key="3">
    <source>
        <dbReference type="Proteomes" id="UP000052023"/>
    </source>
</evidence>
<evidence type="ECO:0000256" key="1">
    <source>
        <dbReference type="SAM" id="Phobius"/>
    </source>
</evidence>
<dbReference type="OrthoDB" id="9154322at2"/>
<sequence>MFRLFASLVIGGIGISTVLDSLVRGHFWIAVLFTALTAIVLIPGWGDLRKLFKAELGLAAADDQAMHAMKLAAEHARDAASYATALVSIRDTLSEGDNNKEALYIASDALAEMQDTATAIRFCFNWMTAIIHNANAHWWIDPATGENLRNARFVVPTKLMLTVSELSEAMEAHRKSLADDKLPQFDGFTVEMVDALFRIFDLAGSQRCGLGDAASAKLAYNATRADHTNAARLGTHGKAY</sequence>
<dbReference type="RefSeq" id="WP_057845578.1">
    <property type="nucleotide sequence ID" value="NZ_LLYA01000170.1"/>
</dbReference>
<name>A0A0R3MQ24_9BRAD</name>
<feature type="transmembrane region" description="Helical" evidence="1">
    <location>
        <begin position="26"/>
        <end position="46"/>
    </location>
</feature>
<dbReference type="AlphaFoldDB" id="A0A0R3MQ24"/>
<keyword evidence="1" id="KW-1133">Transmembrane helix</keyword>
<gene>
    <name evidence="2" type="ORF">CQ13_06405</name>
</gene>
<comment type="caution">
    <text evidence="2">The sequence shown here is derived from an EMBL/GenBank/DDBJ whole genome shotgun (WGS) entry which is preliminary data.</text>
</comment>
<protein>
    <submittedName>
        <fullName evidence="2">Uncharacterized protein</fullName>
    </submittedName>
</protein>
<keyword evidence="1" id="KW-0472">Membrane</keyword>
<organism evidence="2 3">
    <name type="scientific">Bradyrhizobium retamae</name>
    <dbReference type="NCBI Taxonomy" id="1300035"/>
    <lineage>
        <taxon>Bacteria</taxon>
        <taxon>Pseudomonadati</taxon>
        <taxon>Pseudomonadota</taxon>
        <taxon>Alphaproteobacteria</taxon>
        <taxon>Hyphomicrobiales</taxon>
        <taxon>Nitrobacteraceae</taxon>
        <taxon>Bradyrhizobium</taxon>
    </lineage>
</organism>
<dbReference type="CDD" id="cd11542">
    <property type="entry name" value="NTP-PPase_u5"/>
    <property type="match status" value="1"/>
</dbReference>
<dbReference type="EMBL" id="LLYA01000170">
    <property type="protein sequence ID" value="KRR21678.1"/>
    <property type="molecule type" value="Genomic_DNA"/>
</dbReference>